<dbReference type="Proteomes" id="UP001055879">
    <property type="component" value="Linkage Group LG18"/>
</dbReference>
<keyword evidence="2" id="KW-1185">Reference proteome</keyword>
<proteinExistence type="predicted"/>
<reference evidence="1 2" key="2">
    <citation type="journal article" date="2022" name="Mol. Ecol. Resour.">
        <title>The genomes of chicory, endive, great burdock and yacon provide insights into Asteraceae paleo-polyploidization history and plant inulin production.</title>
        <authorList>
            <person name="Fan W."/>
            <person name="Wang S."/>
            <person name="Wang H."/>
            <person name="Wang A."/>
            <person name="Jiang F."/>
            <person name="Liu H."/>
            <person name="Zhao H."/>
            <person name="Xu D."/>
            <person name="Zhang Y."/>
        </authorList>
    </citation>
    <scope>NUCLEOTIDE SEQUENCE [LARGE SCALE GENOMIC DNA]</scope>
    <source>
        <strain evidence="2">cv. Niubang</strain>
    </source>
</reference>
<comment type="caution">
    <text evidence="1">The sequence shown here is derived from an EMBL/GenBank/DDBJ whole genome shotgun (WGS) entry which is preliminary data.</text>
</comment>
<organism evidence="1 2">
    <name type="scientific">Arctium lappa</name>
    <name type="common">Greater burdock</name>
    <name type="synonym">Lappa major</name>
    <dbReference type="NCBI Taxonomy" id="4217"/>
    <lineage>
        <taxon>Eukaryota</taxon>
        <taxon>Viridiplantae</taxon>
        <taxon>Streptophyta</taxon>
        <taxon>Embryophyta</taxon>
        <taxon>Tracheophyta</taxon>
        <taxon>Spermatophyta</taxon>
        <taxon>Magnoliopsida</taxon>
        <taxon>eudicotyledons</taxon>
        <taxon>Gunneridae</taxon>
        <taxon>Pentapetalae</taxon>
        <taxon>asterids</taxon>
        <taxon>campanulids</taxon>
        <taxon>Asterales</taxon>
        <taxon>Asteraceae</taxon>
        <taxon>Carduoideae</taxon>
        <taxon>Cardueae</taxon>
        <taxon>Arctiinae</taxon>
        <taxon>Arctium</taxon>
    </lineage>
</organism>
<evidence type="ECO:0000313" key="1">
    <source>
        <dbReference type="EMBL" id="KAI3664995.1"/>
    </source>
</evidence>
<evidence type="ECO:0000313" key="2">
    <source>
        <dbReference type="Proteomes" id="UP001055879"/>
    </source>
</evidence>
<dbReference type="EMBL" id="CM042064">
    <property type="protein sequence ID" value="KAI3664995.1"/>
    <property type="molecule type" value="Genomic_DNA"/>
</dbReference>
<protein>
    <submittedName>
        <fullName evidence="1">Uncharacterized protein</fullName>
    </submittedName>
</protein>
<sequence>MADDVVIVEEVHVEDEGSRGDGSCLPNSHAADVHGSAPAQASGNEGSIAQGSSKASVFDRLSLPKDKGLAFGEVSILQHSNDSAIPKDAPSYASKLKSPMQNSKKEATMGIAKGNEATAGASLVEVVDITSTLETTQSDQGGNIENPRVANVINSKDTQVMSSHDSVVPPNDPPVVSTKEKAKTPAPPVVKAKYTARTPGHINIPSVIKAFSKSRHGQPLGRTNPFSVLMNAEKDGRPMHGLHGDVVVKDVGEIFKIS</sequence>
<accession>A0ACB8XEM3</accession>
<reference evidence="2" key="1">
    <citation type="journal article" date="2022" name="Mol. Ecol. Resour.">
        <title>The genomes of chicory, endive, great burdock and yacon provide insights into Asteraceae palaeo-polyploidization history and plant inulin production.</title>
        <authorList>
            <person name="Fan W."/>
            <person name="Wang S."/>
            <person name="Wang H."/>
            <person name="Wang A."/>
            <person name="Jiang F."/>
            <person name="Liu H."/>
            <person name="Zhao H."/>
            <person name="Xu D."/>
            <person name="Zhang Y."/>
        </authorList>
    </citation>
    <scope>NUCLEOTIDE SEQUENCE [LARGE SCALE GENOMIC DNA]</scope>
    <source>
        <strain evidence="2">cv. Niubang</strain>
    </source>
</reference>
<name>A0ACB8XEM3_ARCLA</name>
<gene>
    <name evidence="1" type="ORF">L6452_43610</name>
</gene>